<dbReference type="NCBIfam" id="TIGR01782">
    <property type="entry name" value="TonB-Xanth-Caul"/>
    <property type="match status" value="1"/>
</dbReference>
<evidence type="ECO:0000313" key="9">
    <source>
        <dbReference type="Proteomes" id="UP000285232"/>
    </source>
</evidence>
<dbReference type="AlphaFoldDB" id="A0A419RX45"/>
<reference evidence="8 9" key="1">
    <citation type="journal article" date="2017" name="Int. J. Syst. Evol. Microbiol.">
        <title>Erythrobacter aquimixticola sp. nov., isolated from the junction between the ocean and a freshwater spring.</title>
        <authorList>
            <person name="Park S."/>
            <person name="Jung Y.T."/>
            <person name="Choi S.J."/>
            <person name="Yoon J.H."/>
        </authorList>
    </citation>
    <scope>NUCLEOTIDE SEQUENCE [LARGE SCALE GENOMIC DNA]</scope>
    <source>
        <strain evidence="8 9">JSSK-14</strain>
    </source>
</reference>
<dbReference type="EMBL" id="RAHX01000001">
    <property type="protein sequence ID" value="RJY10370.1"/>
    <property type="molecule type" value="Genomic_DNA"/>
</dbReference>
<name>A0A419RX45_9SPHN</name>
<dbReference type="InterPro" id="IPR012910">
    <property type="entry name" value="Plug_dom"/>
</dbReference>
<keyword evidence="9" id="KW-1185">Reference proteome</keyword>
<dbReference type="SUPFAM" id="SSF56935">
    <property type="entry name" value="Porins"/>
    <property type="match status" value="1"/>
</dbReference>
<evidence type="ECO:0000259" key="6">
    <source>
        <dbReference type="Pfam" id="PF00593"/>
    </source>
</evidence>
<dbReference type="Gene3D" id="2.170.130.10">
    <property type="entry name" value="TonB-dependent receptor, plug domain"/>
    <property type="match status" value="1"/>
</dbReference>
<keyword evidence="3" id="KW-0998">Cell outer membrane</keyword>
<dbReference type="InterPro" id="IPR010104">
    <property type="entry name" value="TonB_rcpt_bac"/>
</dbReference>
<dbReference type="InterPro" id="IPR037066">
    <property type="entry name" value="Plug_dom_sf"/>
</dbReference>
<keyword evidence="8" id="KW-0675">Receptor</keyword>
<evidence type="ECO:0000313" key="8">
    <source>
        <dbReference type="EMBL" id="RJY10370.1"/>
    </source>
</evidence>
<protein>
    <submittedName>
        <fullName evidence="8">TonB-dependent receptor</fullName>
    </submittedName>
</protein>
<accession>A0A419RX45</accession>
<evidence type="ECO:0000256" key="5">
    <source>
        <dbReference type="SAM" id="MobiDB-lite"/>
    </source>
</evidence>
<dbReference type="OrthoDB" id="5476657at2"/>
<evidence type="ECO:0000259" key="7">
    <source>
        <dbReference type="Pfam" id="PF07715"/>
    </source>
</evidence>
<keyword evidence="2 4" id="KW-0472">Membrane</keyword>
<dbReference type="InterPro" id="IPR036942">
    <property type="entry name" value="Beta-barrel_TonB_sf"/>
</dbReference>
<evidence type="ECO:0000256" key="2">
    <source>
        <dbReference type="ARBA" id="ARBA00023136"/>
    </source>
</evidence>
<sequence length="1187" mass="129761">MPRLGQAGQRRCRHPSGGAAADDHDLLDCHNAAVSSLIRLLAIPAFGKGAHRTRRRHHCKNVTLARGECERSYFCLVNAHTAGRKRVLASWERSLCGAGPYRVKWRIEGENTVRKSIFTPANRVRSLATVSSLALCAAVSNVAIAQDTIEEEMEDQADPDPTDENVIIVSGFRQSLESAQDFKENADTVVDVITAEDIGALADRSVAEALQRVPGVNISRFASPDDPDRFSVEGSGVIIRGLPFVRSELNGRDIFSANGGRTLSFNDVSPELLGRVEVFKNTTADMIDGGISGTVNLVTRKPLDNPGFNLGGTIEANIGDLAEEWSPGFSVLGSNTFDTGIGTFGLQLAYAQQELVTRTDASQITDPCYRDEDLFSGGCLRARDVGSGGFGGSNFDETNFPPENSVVVPKGAGVRTTELTRDRNAYSAVGQFESLDGRFLLTAEYLRADTEATLEEFAILALVNNDAFFPVPQDGTNFTFEDGIFQSGTLTQNSGGIPGVTAETLRFQQETEATTEDFSVDVFMELTDRFRLNFEGQYINSSLDAAGVIFAMQTYADIFIDNSGKTPDIRFLQPGTQDSPSSYFTDPALTYFWFHLDNQIDNEGSLYSLRGDAEYDISDTGFIRKARFGARWAERNRVTRNANFSNWSNLGAPWTGRGGNWNCGDPQAYGCGGAYAFDFPDQAIVLDPFADNFQRGNAVTPIGQGGAIFYGGTDNLVEAYLNGSLGEDLQDIKDFTLTPEGRPLIDGRTQQQPDGEVAPCSPFCPSEIVPVDETTNAAYARVDFGHDFANGMEFSGNIGVRYVETNVRSRGLVGFIAPDYVDATVPGTNFGGDGDGVAEVSDIENRCDNVPDGQQAPGYCSLSDERRAEFVAGLTGDVFTDFSDETYDHWLPSFNARLDLDNGIVLRTAVSKGIFRPDLAAFRTGGFVFDNTNNLVQGGTQDTGPLFGLFTGNRSLRPVESWNYDLSAEWYFDDVGSLTAAFFAKDISNQEISGASVQELTSPEGTSIDVIINGPVNSDSSTLYGVEVAYQDTFEFLPGPLSGLGTQLTYTYVDAGAFNNNDIGAERSPFAQNLPLTGISKHTYNAVLFYEMYGFSARAAYNWRDEYLLTTRDVIFPFQPIFNESTGQLDASIFYDLTDNLKIGVQGVNLLDEVTRTSQVFDFDQTRVTRSAFRNDRRFTFLVRFDF</sequence>
<dbReference type="GO" id="GO:0009279">
    <property type="term" value="C:cell outer membrane"/>
    <property type="evidence" value="ECO:0007669"/>
    <property type="project" value="UniProtKB-SubCell"/>
</dbReference>
<evidence type="ECO:0000256" key="3">
    <source>
        <dbReference type="ARBA" id="ARBA00023237"/>
    </source>
</evidence>
<evidence type="ECO:0000256" key="4">
    <source>
        <dbReference type="RuleBase" id="RU003357"/>
    </source>
</evidence>
<comment type="subcellular location">
    <subcellularLocation>
        <location evidence="1 4">Cell outer membrane</location>
    </subcellularLocation>
</comment>
<feature type="region of interest" description="Disordered" evidence="5">
    <location>
        <begin position="1"/>
        <end position="20"/>
    </location>
</feature>
<dbReference type="InterPro" id="IPR000531">
    <property type="entry name" value="Beta-barrel_TonB"/>
</dbReference>
<feature type="domain" description="TonB-dependent receptor-like beta-barrel" evidence="6">
    <location>
        <begin position="602"/>
        <end position="1150"/>
    </location>
</feature>
<keyword evidence="4" id="KW-0798">TonB box</keyword>
<proteinExistence type="inferred from homology"/>
<dbReference type="Gene3D" id="2.40.170.20">
    <property type="entry name" value="TonB-dependent receptor, beta-barrel domain"/>
    <property type="match status" value="1"/>
</dbReference>
<comment type="similarity">
    <text evidence="4">Belongs to the TonB-dependent receptor family.</text>
</comment>
<gene>
    <name evidence="8" type="ORF">D6201_11335</name>
</gene>
<dbReference type="Proteomes" id="UP000285232">
    <property type="component" value="Unassembled WGS sequence"/>
</dbReference>
<dbReference type="PANTHER" id="PTHR40980:SF3">
    <property type="entry name" value="TONB-DEPENDENT RECEPTOR-LIKE BETA-BARREL DOMAIN-CONTAINING PROTEIN"/>
    <property type="match status" value="1"/>
</dbReference>
<dbReference type="PANTHER" id="PTHR40980">
    <property type="entry name" value="PLUG DOMAIN-CONTAINING PROTEIN"/>
    <property type="match status" value="1"/>
</dbReference>
<feature type="domain" description="TonB-dependent receptor plug" evidence="7">
    <location>
        <begin position="185"/>
        <end position="293"/>
    </location>
</feature>
<comment type="caution">
    <text evidence="8">The sequence shown here is derived from an EMBL/GenBank/DDBJ whole genome shotgun (WGS) entry which is preliminary data.</text>
</comment>
<dbReference type="Pfam" id="PF00593">
    <property type="entry name" value="TonB_dep_Rec_b-barrel"/>
    <property type="match status" value="1"/>
</dbReference>
<evidence type="ECO:0000256" key="1">
    <source>
        <dbReference type="ARBA" id="ARBA00004442"/>
    </source>
</evidence>
<dbReference type="Pfam" id="PF07715">
    <property type="entry name" value="Plug"/>
    <property type="match status" value="1"/>
</dbReference>
<organism evidence="8 9">
    <name type="scientific">Aurantiacibacter aquimixticola</name>
    <dbReference type="NCBI Taxonomy" id="1958945"/>
    <lineage>
        <taxon>Bacteria</taxon>
        <taxon>Pseudomonadati</taxon>
        <taxon>Pseudomonadota</taxon>
        <taxon>Alphaproteobacteria</taxon>
        <taxon>Sphingomonadales</taxon>
        <taxon>Erythrobacteraceae</taxon>
        <taxon>Aurantiacibacter</taxon>
    </lineage>
</organism>